<comment type="caution">
    <text evidence="1">The sequence shown here is derived from an EMBL/GenBank/DDBJ whole genome shotgun (WGS) entry which is preliminary data.</text>
</comment>
<evidence type="ECO:0000313" key="1">
    <source>
        <dbReference type="EMBL" id="GAJ01216.1"/>
    </source>
</evidence>
<dbReference type="EMBL" id="BARW01016018">
    <property type="protein sequence ID" value="GAJ01216.1"/>
    <property type="molecule type" value="Genomic_DNA"/>
</dbReference>
<sequence length="44" mass="4713">DIQDKTESGPCHSIRAVDLTGKRLSLAMSYYLLSLSPPGPPGIQ</sequence>
<accession>X1UMV2</accession>
<feature type="non-terminal residue" evidence="1">
    <location>
        <position position="1"/>
    </location>
</feature>
<reference evidence="1" key="1">
    <citation type="journal article" date="2014" name="Front. Microbiol.">
        <title>High frequency of phylogenetically diverse reductive dehalogenase-homologous genes in deep subseafloor sedimentary metagenomes.</title>
        <authorList>
            <person name="Kawai M."/>
            <person name="Futagami T."/>
            <person name="Toyoda A."/>
            <person name="Takaki Y."/>
            <person name="Nishi S."/>
            <person name="Hori S."/>
            <person name="Arai W."/>
            <person name="Tsubouchi T."/>
            <person name="Morono Y."/>
            <person name="Uchiyama I."/>
            <person name="Ito T."/>
            <person name="Fujiyama A."/>
            <person name="Inagaki F."/>
            <person name="Takami H."/>
        </authorList>
    </citation>
    <scope>NUCLEOTIDE SEQUENCE</scope>
    <source>
        <strain evidence="1">Expedition CK06-06</strain>
    </source>
</reference>
<protein>
    <submittedName>
        <fullName evidence="1">Uncharacterized protein</fullName>
    </submittedName>
</protein>
<proteinExistence type="predicted"/>
<organism evidence="1">
    <name type="scientific">marine sediment metagenome</name>
    <dbReference type="NCBI Taxonomy" id="412755"/>
    <lineage>
        <taxon>unclassified sequences</taxon>
        <taxon>metagenomes</taxon>
        <taxon>ecological metagenomes</taxon>
    </lineage>
</organism>
<name>X1UMV2_9ZZZZ</name>
<dbReference type="AlphaFoldDB" id="X1UMV2"/>
<gene>
    <name evidence="1" type="ORF">S12H4_27984</name>
</gene>